<dbReference type="GO" id="GO:0070290">
    <property type="term" value="F:N-acylphosphatidylethanolamine-specific phospholipase D activity"/>
    <property type="evidence" value="ECO:0007669"/>
    <property type="project" value="InterPro"/>
</dbReference>
<dbReference type="AlphaFoldDB" id="A0AAX2GZ31"/>
<protein>
    <submittedName>
        <fullName evidence="2">MBL fold metallo-hydrolase</fullName>
    </submittedName>
    <submittedName>
        <fullName evidence="3">Metal-dependent hydrolase</fullName>
    </submittedName>
</protein>
<dbReference type="InterPro" id="IPR001279">
    <property type="entry name" value="Metallo-B-lactamas"/>
</dbReference>
<dbReference type="KEGG" id="chg:AXF12_00550"/>
<gene>
    <name evidence="2" type="ORF">AXF12_00550</name>
    <name evidence="3" type="ORF">SAMEA44541418_01662</name>
</gene>
<reference evidence="3 5" key="2">
    <citation type="submission" date="2017-06" db="EMBL/GenBank/DDBJ databases">
        <authorList>
            <consortium name="Pathogen Informatics"/>
        </authorList>
    </citation>
    <scope>NUCLEOTIDE SEQUENCE [LARGE SCALE GENOMIC DNA]</scope>
    <source>
        <strain evidence="3 5">NCTC12947</strain>
    </source>
</reference>
<organism evidence="3 5">
    <name type="scientific">Capnocytophaga haemolytica</name>
    <dbReference type="NCBI Taxonomy" id="45243"/>
    <lineage>
        <taxon>Bacteria</taxon>
        <taxon>Pseudomonadati</taxon>
        <taxon>Bacteroidota</taxon>
        <taxon>Flavobacteriia</taxon>
        <taxon>Flavobacteriales</taxon>
        <taxon>Flavobacteriaceae</taxon>
        <taxon>Capnocytophaga</taxon>
    </lineage>
</organism>
<evidence type="ECO:0000313" key="2">
    <source>
        <dbReference type="EMBL" id="AMD86146.1"/>
    </source>
</evidence>
<dbReference type="PANTHER" id="PTHR15032:SF4">
    <property type="entry name" value="N-ACYL-PHOSPHATIDYLETHANOLAMINE-HYDROLYZING PHOSPHOLIPASE D"/>
    <property type="match status" value="1"/>
</dbReference>
<keyword evidence="4" id="KW-1185">Reference proteome</keyword>
<dbReference type="Proteomes" id="UP000215539">
    <property type="component" value="Chromosome 1"/>
</dbReference>
<dbReference type="Proteomes" id="UP000065822">
    <property type="component" value="Chromosome"/>
</dbReference>
<evidence type="ECO:0000313" key="3">
    <source>
        <dbReference type="EMBL" id="SNV13042.1"/>
    </source>
</evidence>
<dbReference type="PIRSF" id="PIRSF038896">
    <property type="entry name" value="NAPE-PLD"/>
    <property type="match status" value="1"/>
</dbReference>
<feature type="domain" description="Metallo-beta-lactamase" evidence="1">
    <location>
        <begin position="116"/>
        <end position="307"/>
    </location>
</feature>
<sequence length="348" mass="39871">MLYTLLIIIALLAIITAVVLNLPSFGKHPVGKRLVRIEHSPNYKEGSFQNQLPTPQLTSDKGFFTQLKEFFFSDVKDLYPSAPVPAVQTNLSTLPENSLVWLGHSSYFMNISGKKLLVDPVFHAASPFPFMIKPFRAEYNYSANDIPTIDLLIITHDHWDHLDYNLFKQIKGRVKHVLCTLGVGAHLEYWGYPEENITELDWNEETQLSGLHFTCLPTRHFSGRGITRAKTLWGSYMLQSEDKTLYIGGDSGYGPHFALIAKQFPSIDLALLENGQYNEDWRHIHTLPKELPIVMADLRAKRYFTGHNSKFKLGKHPWHEPLENLKKIREQHPDWAIEEPKIGKVISL</sequence>
<evidence type="ECO:0000313" key="4">
    <source>
        <dbReference type="Proteomes" id="UP000065822"/>
    </source>
</evidence>
<dbReference type="EMBL" id="LT906449">
    <property type="protein sequence ID" value="SNV13042.1"/>
    <property type="molecule type" value="Genomic_DNA"/>
</dbReference>
<dbReference type="SUPFAM" id="SSF56281">
    <property type="entry name" value="Metallo-hydrolase/oxidoreductase"/>
    <property type="match status" value="1"/>
</dbReference>
<dbReference type="GO" id="GO:0008270">
    <property type="term" value="F:zinc ion binding"/>
    <property type="evidence" value="ECO:0007669"/>
    <property type="project" value="InterPro"/>
</dbReference>
<dbReference type="PANTHER" id="PTHR15032">
    <property type="entry name" value="N-ACYL-PHOSPHATIDYLETHANOLAMINE-HYDROLYZING PHOSPHOLIPASE D"/>
    <property type="match status" value="1"/>
</dbReference>
<dbReference type="Gene3D" id="3.60.15.10">
    <property type="entry name" value="Ribonuclease Z/Hydroxyacylglutathione hydrolase-like"/>
    <property type="match status" value="1"/>
</dbReference>
<accession>A0AAX2GZ31</accession>
<dbReference type="Pfam" id="PF12706">
    <property type="entry name" value="Lactamase_B_2"/>
    <property type="match status" value="1"/>
</dbReference>
<proteinExistence type="predicted"/>
<dbReference type="GO" id="GO:0005737">
    <property type="term" value="C:cytoplasm"/>
    <property type="evidence" value="ECO:0007669"/>
    <property type="project" value="TreeGrafter"/>
</dbReference>
<reference evidence="2 4" key="1">
    <citation type="submission" date="2016-02" db="EMBL/GenBank/DDBJ databases">
        <authorList>
            <person name="Holder M.E."/>
            <person name="Ajami N.J."/>
            <person name="Petrosino J.F."/>
        </authorList>
    </citation>
    <scope>NUCLEOTIDE SEQUENCE [LARGE SCALE GENOMIC DNA]</scope>
    <source>
        <strain evidence="2 4">CCUG 32990</strain>
    </source>
</reference>
<keyword evidence="3" id="KW-0378">Hydrolase</keyword>
<dbReference type="EMBL" id="CP014227">
    <property type="protein sequence ID" value="AMD86146.1"/>
    <property type="molecule type" value="Genomic_DNA"/>
</dbReference>
<dbReference type="InterPro" id="IPR036866">
    <property type="entry name" value="RibonucZ/Hydroxyglut_hydro"/>
</dbReference>
<name>A0AAX2GZ31_9FLAO</name>
<evidence type="ECO:0000313" key="5">
    <source>
        <dbReference type="Proteomes" id="UP000215539"/>
    </source>
</evidence>
<evidence type="ECO:0000259" key="1">
    <source>
        <dbReference type="Pfam" id="PF12706"/>
    </source>
</evidence>
<dbReference type="InterPro" id="IPR024884">
    <property type="entry name" value="NAPE-PLD"/>
</dbReference>